<name>A0A3E1NUR3_9BACT</name>
<evidence type="ECO:0000313" key="3">
    <source>
        <dbReference type="Proteomes" id="UP000261174"/>
    </source>
</evidence>
<evidence type="ECO:0000313" key="2">
    <source>
        <dbReference type="EMBL" id="RFM31643.1"/>
    </source>
</evidence>
<keyword evidence="3" id="KW-1185">Reference proteome</keyword>
<sequence length="214" mass="25149">MPYKYDVFISYKRGGTKERWVNENFLPLFKEYLGDSFAEAGLDDPRIFQDTSELVDGEDFTEALVSNVAQSKCMVAIISPPYLVRSKWCMYEFMSMRYREEALELELGPNRVPRSLIWPILLQEMDPYPPIIRSIQLANYTKYNVIGAGFLNSEDYVSFQRELRKDVKTVTNIVKNIPAWKREWDTSEWSEVVKQRLTDYFTAHTAPQQQLISW</sequence>
<proteinExistence type="predicted"/>
<dbReference type="Proteomes" id="UP000261174">
    <property type="component" value="Unassembled WGS sequence"/>
</dbReference>
<protein>
    <submittedName>
        <fullName evidence="2">TIR domain-containing protein</fullName>
    </submittedName>
</protein>
<evidence type="ECO:0000259" key="1">
    <source>
        <dbReference type="PROSITE" id="PS50104"/>
    </source>
</evidence>
<dbReference type="AlphaFoldDB" id="A0A3E1NUR3"/>
<dbReference type="OrthoDB" id="1454815at2"/>
<reference evidence="2 3" key="1">
    <citation type="submission" date="2018-08" db="EMBL/GenBank/DDBJ databases">
        <title>Chitinophaga sp. K20C18050901, a novel bacterium isolated from forest soil.</title>
        <authorList>
            <person name="Wang C."/>
        </authorList>
    </citation>
    <scope>NUCLEOTIDE SEQUENCE [LARGE SCALE GENOMIC DNA]</scope>
    <source>
        <strain evidence="2 3">K20C18050901</strain>
    </source>
</reference>
<dbReference type="GO" id="GO:0007165">
    <property type="term" value="P:signal transduction"/>
    <property type="evidence" value="ECO:0007669"/>
    <property type="project" value="InterPro"/>
</dbReference>
<dbReference type="Pfam" id="PF13676">
    <property type="entry name" value="TIR_2"/>
    <property type="match status" value="1"/>
</dbReference>
<dbReference type="InterPro" id="IPR000157">
    <property type="entry name" value="TIR_dom"/>
</dbReference>
<dbReference type="EMBL" id="QTJV01000013">
    <property type="protein sequence ID" value="RFM31643.1"/>
    <property type="molecule type" value="Genomic_DNA"/>
</dbReference>
<comment type="caution">
    <text evidence="2">The sequence shown here is derived from an EMBL/GenBank/DDBJ whole genome shotgun (WGS) entry which is preliminary data.</text>
</comment>
<dbReference type="InterPro" id="IPR035897">
    <property type="entry name" value="Toll_tir_struct_dom_sf"/>
</dbReference>
<gene>
    <name evidence="2" type="ORF">DXN04_28445</name>
</gene>
<organism evidence="2 3">
    <name type="scientific">Chitinophaga silvisoli</name>
    <dbReference type="NCBI Taxonomy" id="2291814"/>
    <lineage>
        <taxon>Bacteria</taxon>
        <taxon>Pseudomonadati</taxon>
        <taxon>Bacteroidota</taxon>
        <taxon>Chitinophagia</taxon>
        <taxon>Chitinophagales</taxon>
        <taxon>Chitinophagaceae</taxon>
        <taxon>Chitinophaga</taxon>
    </lineage>
</organism>
<dbReference type="Gene3D" id="3.40.50.10140">
    <property type="entry name" value="Toll/interleukin-1 receptor homology (TIR) domain"/>
    <property type="match status" value="1"/>
</dbReference>
<feature type="domain" description="TIR" evidence="1">
    <location>
        <begin position="3"/>
        <end position="167"/>
    </location>
</feature>
<dbReference type="RefSeq" id="WP_116856798.1">
    <property type="nucleotide sequence ID" value="NZ_QTJV01000013.1"/>
</dbReference>
<dbReference type="PROSITE" id="PS50104">
    <property type="entry name" value="TIR"/>
    <property type="match status" value="1"/>
</dbReference>
<accession>A0A3E1NUR3</accession>
<dbReference type="SUPFAM" id="SSF52200">
    <property type="entry name" value="Toll/Interleukin receptor TIR domain"/>
    <property type="match status" value="1"/>
</dbReference>